<name>A0A221W5A7_9PSEU</name>
<dbReference type="Proteomes" id="UP000204221">
    <property type="component" value="Chromosome"/>
</dbReference>
<dbReference type="RefSeq" id="WP_093942318.1">
    <property type="nucleotide sequence ID" value="NZ_CP022521.1"/>
</dbReference>
<dbReference type="EMBL" id="CP022521">
    <property type="protein sequence ID" value="ASO21092.1"/>
    <property type="molecule type" value="Genomic_DNA"/>
</dbReference>
<dbReference type="OrthoDB" id="4287124at2"/>
<dbReference type="AlphaFoldDB" id="A0A221W5A7"/>
<evidence type="ECO:0000313" key="1">
    <source>
        <dbReference type="EMBL" id="ASO21092.1"/>
    </source>
</evidence>
<organism evidence="1 2">
    <name type="scientific">Actinoalloteichus hoggarensis</name>
    <dbReference type="NCBI Taxonomy" id="1470176"/>
    <lineage>
        <taxon>Bacteria</taxon>
        <taxon>Bacillati</taxon>
        <taxon>Actinomycetota</taxon>
        <taxon>Actinomycetes</taxon>
        <taxon>Pseudonocardiales</taxon>
        <taxon>Pseudonocardiaceae</taxon>
        <taxon>Actinoalloteichus</taxon>
    </lineage>
</organism>
<gene>
    <name evidence="1" type="ORF">AHOG_17335</name>
</gene>
<protein>
    <submittedName>
        <fullName evidence="1">Uncharacterized protein</fullName>
    </submittedName>
</protein>
<proteinExistence type="predicted"/>
<dbReference type="KEGG" id="ahg:AHOG_17335"/>
<sequence length="461" mass="50803">MTVHEHRATGSRSLITCDSRSLLTRYYDLLAEFAARSEPPASSVDFEPSMRLPELDDKVVEFLSPATAGLYELGDVRGLPVRLLDLRQNPRTQTTKTFASLIIVARAVNHIRETGEPVILFSPSSGNKAVALRDAVARALTAGLVEPDQLRVVTLTPAQTTGKLRRSILSEDAELRRLNPVFVLDDAPPEAVKQVGREFTRLYVDSGFDRIRLWHSLRLENYRVADIVRALYDFEFGLAGRTDLRTVHAHAVSSAFGLLGYASGIEVLKERGHAVADPSFLLVQHLATCDMVLHSVEGSFDRGNVPAYAMRPDGVWVQDRSDHFPHRTWSPQETLEHTFYTHEPATAAEMSGLVSAHGGTGVVVSLLECMDRYAECRALLRASAVPLPEDPRDLTEWSLVMAVTGVLNAIDRGLLRDADGVTIHASGTYGRDDYTPLPSEWINHVDGAAQVLDAVLDRAHT</sequence>
<accession>A0A221W5A7</accession>
<keyword evidence="2" id="KW-1185">Reference proteome</keyword>
<dbReference type="InterPro" id="IPR046044">
    <property type="entry name" value="DUF6002"/>
</dbReference>
<dbReference type="Pfam" id="PF19465">
    <property type="entry name" value="DUF6002"/>
    <property type="match status" value="1"/>
</dbReference>
<evidence type="ECO:0000313" key="2">
    <source>
        <dbReference type="Proteomes" id="UP000204221"/>
    </source>
</evidence>
<reference evidence="1 2" key="1">
    <citation type="submission" date="2017-07" db="EMBL/GenBank/DDBJ databases">
        <title>Complete genome sequence of Actinoalloteichus hoggarensis DSM 45943, type strain of Actinoalloteichus hoggarensis.</title>
        <authorList>
            <person name="Ruckert C."/>
            <person name="Nouioui I."/>
            <person name="Willmese J."/>
            <person name="van Wezel G."/>
            <person name="Klenk H.-P."/>
            <person name="Kalinowski J."/>
            <person name="Zotchev S.B."/>
        </authorList>
    </citation>
    <scope>NUCLEOTIDE SEQUENCE [LARGE SCALE GENOMIC DNA]</scope>
    <source>
        <strain evidence="1 2">DSM 45943</strain>
    </source>
</reference>